<comment type="pathway">
    <text evidence="3">Mycotoxin biosynthesis.</text>
</comment>
<gene>
    <name evidence="13" type="ORF">B0I35DRAFT_400326</name>
</gene>
<protein>
    <submittedName>
        <fullName evidence="13">Cytochrome P450</fullName>
    </submittedName>
</protein>
<proteinExistence type="inferred from homology"/>
<dbReference type="GO" id="GO:0005506">
    <property type="term" value="F:iron ion binding"/>
    <property type="evidence" value="ECO:0007669"/>
    <property type="project" value="InterPro"/>
</dbReference>
<evidence type="ECO:0000256" key="9">
    <source>
        <dbReference type="ARBA" id="ARBA00023004"/>
    </source>
</evidence>
<evidence type="ECO:0000256" key="6">
    <source>
        <dbReference type="ARBA" id="ARBA00022723"/>
    </source>
</evidence>
<evidence type="ECO:0000313" key="14">
    <source>
        <dbReference type="Proteomes" id="UP000813444"/>
    </source>
</evidence>
<sequence>MNSATSGLWKSVQERNKGYAPIPRVPQLDPFLGLDMAFSQVKSVKTHTFLQWLRSLHIRAKAKTVSFSFLGKRFIHITEPENMKALFSGARWKDFGVEPMRLNRHATMPFAHKGVGTVDGPEWEVSRSLIMPHFTPNVTKNMECVERHTDILMSIIPRDGSTFDLQTLVQRWFLDTSTEFMFGEPVGCLQKPELAEVAWAMTEVLRGLRFRLMAVQWLWLFRHKPWYDAINVVHNYINPLIDKAYNERSKRQAEASSANDQDKQPERTDMLWSMVPHFGGDRKQLRSELLVVFATTNDTTSLLLSNVFWNFARRPDIYQKVREEVLSYGSDAPLTYDCLRSMKYLDAVLNETHRLYPINVTQTRTCVKDSPLPVGGGPDRKAPIMIRKGDVIRVNKATMFRDKDLWGEDAEEFKPERWATISPSWGFMPFGGGPRRCPAQARVTTEASYFIARFARLFKAVENRDDNLAYQPNIRVSPAHMNGVKVSVIPT</sequence>
<dbReference type="InterPro" id="IPR036396">
    <property type="entry name" value="Cyt_P450_sf"/>
</dbReference>
<keyword evidence="8 12" id="KW-0560">Oxidoreductase</keyword>
<dbReference type="Proteomes" id="UP000813444">
    <property type="component" value="Unassembled WGS sequence"/>
</dbReference>
<dbReference type="AlphaFoldDB" id="A0A8K0SJN0"/>
<dbReference type="GO" id="GO:0016020">
    <property type="term" value="C:membrane"/>
    <property type="evidence" value="ECO:0007669"/>
    <property type="project" value="UniProtKB-SubCell"/>
</dbReference>
<keyword evidence="12" id="KW-0349">Heme</keyword>
<keyword evidence="6 12" id="KW-0479">Metal-binding</keyword>
<comment type="caution">
    <text evidence="13">The sequence shown here is derived from an EMBL/GenBank/DDBJ whole genome shotgun (WGS) entry which is preliminary data.</text>
</comment>
<organism evidence="13 14">
    <name type="scientific">Stachybotrys elegans</name>
    <dbReference type="NCBI Taxonomy" id="80388"/>
    <lineage>
        <taxon>Eukaryota</taxon>
        <taxon>Fungi</taxon>
        <taxon>Dikarya</taxon>
        <taxon>Ascomycota</taxon>
        <taxon>Pezizomycotina</taxon>
        <taxon>Sordariomycetes</taxon>
        <taxon>Hypocreomycetidae</taxon>
        <taxon>Hypocreales</taxon>
        <taxon>Stachybotryaceae</taxon>
        <taxon>Stachybotrys</taxon>
    </lineage>
</organism>
<reference evidence="13" key="1">
    <citation type="journal article" date="2021" name="Nat. Commun.">
        <title>Genetic determinants of endophytism in the Arabidopsis root mycobiome.</title>
        <authorList>
            <person name="Mesny F."/>
            <person name="Miyauchi S."/>
            <person name="Thiergart T."/>
            <person name="Pickel B."/>
            <person name="Atanasova L."/>
            <person name="Karlsson M."/>
            <person name="Huettel B."/>
            <person name="Barry K.W."/>
            <person name="Haridas S."/>
            <person name="Chen C."/>
            <person name="Bauer D."/>
            <person name="Andreopoulos W."/>
            <person name="Pangilinan J."/>
            <person name="LaButti K."/>
            <person name="Riley R."/>
            <person name="Lipzen A."/>
            <person name="Clum A."/>
            <person name="Drula E."/>
            <person name="Henrissat B."/>
            <person name="Kohler A."/>
            <person name="Grigoriev I.V."/>
            <person name="Martin F.M."/>
            <person name="Hacquard S."/>
        </authorList>
    </citation>
    <scope>NUCLEOTIDE SEQUENCE</scope>
    <source>
        <strain evidence="13">MPI-CAGE-CH-0235</strain>
    </source>
</reference>
<comment type="similarity">
    <text evidence="4 12">Belongs to the cytochrome P450 family.</text>
</comment>
<keyword evidence="14" id="KW-1185">Reference proteome</keyword>
<keyword evidence="7" id="KW-1133">Transmembrane helix</keyword>
<dbReference type="SUPFAM" id="SSF48264">
    <property type="entry name" value="Cytochrome P450"/>
    <property type="match status" value="1"/>
</dbReference>
<dbReference type="GO" id="GO:0020037">
    <property type="term" value="F:heme binding"/>
    <property type="evidence" value="ECO:0007669"/>
    <property type="project" value="InterPro"/>
</dbReference>
<dbReference type="CDD" id="cd11063">
    <property type="entry name" value="CYP52"/>
    <property type="match status" value="1"/>
</dbReference>
<dbReference type="Pfam" id="PF00067">
    <property type="entry name" value="p450"/>
    <property type="match status" value="1"/>
</dbReference>
<keyword evidence="11" id="KW-0472">Membrane</keyword>
<evidence type="ECO:0000256" key="3">
    <source>
        <dbReference type="ARBA" id="ARBA00004685"/>
    </source>
</evidence>
<evidence type="ECO:0000256" key="8">
    <source>
        <dbReference type="ARBA" id="ARBA00023002"/>
    </source>
</evidence>
<comment type="cofactor">
    <cofactor evidence="1">
        <name>heme</name>
        <dbReference type="ChEBI" id="CHEBI:30413"/>
    </cofactor>
</comment>
<evidence type="ECO:0000256" key="7">
    <source>
        <dbReference type="ARBA" id="ARBA00022989"/>
    </source>
</evidence>
<evidence type="ECO:0000256" key="10">
    <source>
        <dbReference type="ARBA" id="ARBA00023033"/>
    </source>
</evidence>
<dbReference type="PANTHER" id="PTHR24287:SF18">
    <property type="entry name" value="CYTOCHROME P450 MONOOXYGENASE APDE-RELATED"/>
    <property type="match status" value="1"/>
</dbReference>
<dbReference type="OrthoDB" id="1470350at2759"/>
<dbReference type="InterPro" id="IPR001128">
    <property type="entry name" value="Cyt_P450"/>
</dbReference>
<keyword evidence="9 12" id="KW-0408">Iron</keyword>
<dbReference type="GO" id="GO:0016712">
    <property type="term" value="F:oxidoreductase activity, acting on paired donors, with incorporation or reduction of molecular oxygen, reduced flavin or flavoprotein as one donor, and incorporation of one atom of oxygen"/>
    <property type="evidence" value="ECO:0007669"/>
    <property type="project" value="InterPro"/>
</dbReference>
<dbReference type="PROSITE" id="PS00086">
    <property type="entry name" value="CYTOCHROME_P450"/>
    <property type="match status" value="1"/>
</dbReference>
<keyword evidence="5" id="KW-0812">Transmembrane</keyword>
<dbReference type="PRINTS" id="PR00385">
    <property type="entry name" value="P450"/>
</dbReference>
<dbReference type="PANTHER" id="PTHR24287">
    <property type="entry name" value="P450, PUTATIVE (EUROFUNG)-RELATED"/>
    <property type="match status" value="1"/>
</dbReference>
<dbReference type="InterPro" id="IPR017972">
    <property type="entry name" value="Cyt_P450_CS"/>
</dbReference>
<keyword evidence="10 12" id="KW-0503">Monooxygenase</keyword>
<dbReference type="InterPro" id="IPR002974">
    <property type="entry name" value="Cyt_P450_E_CYP52_ascomycetes"/>
</dbReference>
<name>A0A8K0SJN0_9HYPO</name>
<dbReference type="EMBL" id="JAGPNK010000018">
    <property type="protein sequence ID" value="KAH7305587.1"/>
    <property type="molecule type" value="Genomic_DNA"/>
</dbReference>
<evidence type="ECO:0000256" key="4">
    <source>
        <dbReference type="ARBA" id="ARBA00010617"/>
    </source>
</evidence>
<dbReference type="Gene3D" id="1.10.630.10">
    <property type="entry name" value="Cytochrome P450"/>
    <property type="match status" value="1"/>
</dbReference>
<dbReference type="InterPro" id="IPR047146">
    <property type="entry name" value="Cyt_P450_E_CYP52_fungi"/>
</dbReference>
<dbReference type="PRINTS" id="PR01239">
    <property type="entry name" value="EP450IICYP52"/>
</dbReference>
<accession>A0A8K0SJN0</accession>
<evidence type="ECO:0000256" key="1">
    <source>
        <dbReference type="ARBA" id="ARBA00001971"/>
    </source>
</evidence>
<evidence type="ECO:0000313" key="13">
    <source>
        <dbReference type="EMBL" id="KAH7305587.1"/>
    </source>
</evidence>
<evidence type="ECO:0000256" key="2">
    <source>
        <dbReference type="ARBA" id="ARBA00004167"/>
    </source>
</evidence>
<evidence type="ECO:0000256" key="5">
    <source>
        <dbReference type="ARBA" id="ARBA00022692"/>
    </source>
</evidence>
<comment type="subcellular location">
    <subcellularLocation>
        <location evidence="2">Membrane</location>
        <topology evidence="2">Single-pass membrane protein</topology>
    </subcellularLocation>
</comment>
<evidence type="ECO:0000256" key="11">
    <source>
        <dbReference type="ARBA" id="ARBA00023136"/>
    </source>
</evidence>
<evidence type="ECO:0000256" key="12">
    <source>
        <dbReference type="RuleBase" id="RU000461"/>
    </source>
</evidence>